<dbReference type="STRING" id="56408.A0A1E5RBY0"/>
<reference evidence="10" key="1">
    <citation type="journal article" date="2016" name="Genome Announc.">
        <title>Genome sequences of three species of Hanseniaspora isolated from spontaneous wine fermentations.</title>
        <authorList>
            <person name="Sternes P.R."/>
            <person name="Lee D."/>
            <person name="Kutyna D.R."/>
            <person name="Borneman A.R."/>
        </authorList>
    </citation>
    <scope>NUCLEOTIDE SEQUENCE [LARGE SCALE GENOMIC DNA]</scope>
    <source>
        <strain evidence="10">AWRI3579</strain>
    </source>
</reference>
<dbReference type="PANTHER" id="PTHR11599">
    <property type="entry name" value="PROTEASOME SUBUNIT ALPHA/BETA"/>
    <property type="match status" value="1"/>
</dbReference>
<dbReference type="InterPro" id="IPR023332">
    <property type="entry name" value="Proteasome_alpha-type"/>
</dbReference>
<dbReference type="PROSITE" id="PS00388">
    <property type="entry name" value="PROTEASOME_ALPHA_1"/>
    <property type="match status" value="1"/>
</dbReference>
<evidence type="ECO:0000256" key="1">
    <source>
        <dbReference type="ARBA" id="ARBA00003542"/>
    </source>
</evidence>
<accession>A0A1E5RBY0</accession>
<comment type="similarity">
    <text evidence="7">Belongs to the peptidase T1A family.</text>
</comment>
<dbReference type="EMBL" id="LPNM01000008">
    <property type="protein sequence ID" value="OEJ84396.1"/>
    <property type="molecule type" value="Genomic_DNA"/>
</dbReference>
<comment type="function">
    <text evidence="1">The proteasome degrades poly-ubiquitinated proteins in the cytoplasm and in the nucleus. It is essential for the regulated turnover of proteins and for the removal of misfolded proteins. The proteasome is a multicatalytic proteinase complex that is characterized by its ability to cleave peptides with Arg, Phe, Tyr, Leu, and Glu adjacent to the leaving group at neutral or slightly basic pH. It has an ATP-dependent proteolytic activity.</text>
</comment>
<dbReference type="GO" id="GO:0010499">
    <property type="term" value="P:proteasomal ubiquitin-independent protein catabolic process"/>
    <property type="evidence" value="ECO:0007669"/>
    <property type="project" value="UniProtKB-ARBA"/>
</dbReference>
<keyword evidence="5 7" id="KW-0647">Proteasome</keyword>
<name>A0A1E5RBY0_9ASCO</name>
<dbReference type="Pfam" id="PF00227">
    <property type="entry name" value="Proteasome"/>
    <property type="match status" value="1"/>
</dbReference>
<sequence>MSGYDRHITIFSPEGKLYQVEYAFKATNQTNLNSIAVRSPFCSVVINQKKVTDKLMDSKTISFIFKISPTIGMVATGPIPDAKNAATRAISEAAEFRYKYGYDMPCDVLSKRMANLSQVYTQRAYMRPLGVILTFVSYDEEKGPLIYKSDPAGFYAGYKATATGPKQQELTTSLEKYFKKLDNDDGATATANAATDDTATNTALDNENYVEGTSWEKTVELGITQMIDVLGTDFTFKDLEIGVATKENGFFTLTSEQIEERLVAIAEQD</sequence>
<evidence type="ECO:0000313" key="9">
    <source>
        <dbReference type="EMBL" id="OEJ84396.1"/>
    </source>
</evidence>
<evidence type="ECO:0000256" key="6">
    <source>
        <dbReference type="ARBA" id="ARBA00023242"/>
    </source>
</evidence>
<dbReference type="Pfam" id="PF10584">
    <property type="entry name" value="Proteasome_A_N"/>
    <property type="match status" value="1"/>
</dbReference>
<dbReference type="GO" id="GO:0019773">
    <property type="term" value="C:proteasome core complex, alpha-subunit complex"/>
    <property type="evidence" value="ECO:0007669"/>
    <property type="project" value="UniProtKB-UniRule"/>
</dbReference>
<dbReference type="SMART" id="SM00948">
    <property type="entry name" value="Proteasome_A_N"/>
    <property type="match status" value="1"/>
</dbReference>
<dbReference type="Gene3D" id="3.60.20.10">
    <property type="entry name" value="Glutamine Phosphoribosylpyrophosphate, subunit 1, domain 1"/>
    <property type="match status" value="1"/>
</dbReference>
<dbReference type="InterPro" id="IPR001353">
    <property type="entry name" value="Proteasome_sua/b"/>
</dbReference>
<evidence type="ECO:0000256" key="7">
    <source>
        <dbReference type="PROSITE-ProRule" id="PRU00808"/>
    </source>
</evidence>
<dbReference type="InterPro" id="IPR000426">
    <property type="entry name" value="Proteasome_asu_N"/>
</dbReference>
<dbReference type="GO" id="GO:0005634">
    <property type="term" value="C:nucleus"/>
    <property type="evidence" value="ECO:0007669"/>
    <property type="project" value="UniProtKB-SubCell"/>
</dbReference>
<keyword evidence="4" id="KW-0963">Cytoplasm</keyword>
<evidence type="ECO:0000256" key="3">
    <source>
        <dbReference type="ARBA" id="ARBA00004496"/>
    </source>
</evidence>
<dbReference type="FunFam" id="3.60.20.10:FF:000026">
    <property type="entry name" value="Proteasome subunit alpha type-1"/>
    <property type="match status" value="1"/>
</dbReference>
<dbReference type="CDD" id="cd03754">
    <property type="entry name" value="proteasome_alpha_type_6"/>
    <property type="match status" value="1"/>
</dbReference>
<evidence type="ECO:0000313" key="10">
    <source>
        <dbReference type="Proteomes" id="UP000095728"/>
    </source>
</evidence>
<keyword evidence="10" id="KW-1185">Reference proteome</keyword>
<comment type="caution">
    <text evidence="9">The sequence shown here is derived from an EMBL/GenBank/DDBJ whole genome shotgun (WGS) entry which is preliminary data.</text>
</comment>
<feature type="domain" description="Proteasome alpha-type subunits" evidence="8">
    <location>
        <begin position="4"/>
        <end position="26"/>
    </location>
</feature>
<dbReference type="InParanoid" id="A0A1E5RBY0"/>
<evidence type="ECO:0000256" key="2">
    <source>
        <dbReference type="ARBA" id="ARBA00004123"/>
    </source>
</evidence>
<gene>
    <name evidence="9" type="ORF">AWRI3579_g2614</name>
</gene>
<organism evidence="9 10">
    <name type="scientific">Hanseniaspora osmophila</name>
    <dbReference type="NCBI Taxonomy" id="56408"/>
    <lineage>
        <taxon>Eukaryota</taxon>
        <taxon>Fungi</taxon>
        <taxon>Dikarya</taxon>
        <taxon>Ascomycota</taxon>
        <taxon>Saccharomycotina</taxon>
        <taxon>Saccharomycetes</taxon>
        <taxon>Saccharomycodales</taxon>
        <taxon>Saccharomycodaceae</taxon>
        <taxon>Hanseniaspora</taxon>
    </lineage>
</organism>
<dbReference type="SUPFAM" id="SSF56235">
    <property type="entry name" value="N-terminal nucleophile aminohydrolases (Ntn hydrolases)"/>
    <property type="match status" value="1"/>
</dbReference>
<dbReference type="InterPro" id="IPR034642">
    <property type="entry name" value="Proteasome_subunit_alpha6"/>
</dbReference>
<dbReference type="AlphaFoldDB" id="A0A1E5RBY0"/>
<dbReference type="OrthoDB" id="431557at2759"/>
<dbReference type="GO" id="GO:0005737">
    <property type="term" value="C:cytoplasm"/>
    <property type="evidence" value="ECO:0007669"/>
    <property type="project" value="UniProtKB-SubCell"/>
</dbReference>
<dbReference type="InterPro" id="IPR029055">
    <property type="entry name" value="Ntn_hydrolases_N"/>
</dbReference>
<dbReference type="InterPro" id="IPR050115">
    <property type="entry name" value="Proteasome_alpha"/>
</dbReference>
<proteinExistence type="inferred from homology"/>
<comment type="subcellular location">
    <subcellularLocation>
        <location evidence="3">Cytoplasm</location>
    </subcellularLocation>
    <subcellularLocation>
        <location evidence="2">Nucleus</location>
    </subcellularLocation>
</comment>
<keyword evidence="6" id="KW-0539">Nucleus</keyword>
<dbReference type="FunCoup" id="A0A1E5RBY0">
    <property type="interactions" value="1087"/>
</dbReference>
<evidence type="ECO:0000256" key="4">
    <source>
        <dbReference type="ARBA" id="ARBA00022490"/>
    </source>
</evidence>
<dbReference type="GO" id="GO:0043161">
    <property type="term" value="P:proteasome-mediated ubiquitin-dependent protein catabolic process"/>
    <property type="evidence" value="ECO:0007669"/>
    <property type="project" value="UniProtKB-ARBA"/>
</dbReference>
<dbReference type="Proteomes" id="UP000095728">
    <property type="component" value="Unassembled WGS sequence"/>
</dbReference>
<evidence type="ECO:0000259" key="8">
    <source>
        <dbReference type="PROSITE" id="PS00388"/>
    </source>
</evidence>
<evidence type="ECO:0000256" key="5">
    <source>
        <dbReference type="ARBA" id="ARBA00022942"/>
    </source>
</evidence>
<dbReference type="PROSITE" id="PS51475">
    <property type="entry name" value="PROTEASOME_ALPHA_2"/>
    <property type="match status" value="1"/>
</dbReference>
<protein>
    <submittedName>
        <fullName evidence="9">Proteasome subunit alpha type-1</fullName>
    </submittedName>
</protein>